<gene>
    <name evidence="1" type="ORF">SBA5_1050009</name>
</gene>
<dbReference type="AlphaFoldDB" id="A0A2N9L2S1"/>
<dbReference type="EMBL" id="OKRB01000008">
    <property type="protein sequence ID" value="SPE17588.1"/>
    <property type="molecule type" value="Genomic_DNA"/>
</dbReference>
<organism evidence="1 2">
    <name type="scientific">Candidatus Sulfuritelmatomonas gaucii</name>
    <dbReference type="NCBI Taxonomy" id="2043161"/>
    <lineage>
        <taxon>Bacteria</taxon>
        <taxon>Pseudomonadati</taxon>
        <taxon>Acidobacteriota</taxon>
        <taxon>Terriglobia</taxon>
        <taxon>Terriglobales</taxon>
        <taxon>Acidobacteriaceae</taxon>
        <taxon>Candidatus Sulfuritelmatomonas</taxon>
    </lineage>
</organism>
<sequence>MWPCGDFELTKYALSTLNLRIGAKCHVVLENASFIWTCAWGRFKPLLSAFKRIPGA</sequence>
<proteinExistence type="predicted"/>
<protein>
    <submittedName>
        <fullName evidence="1">Uncharacterized protein</fullName>
    </submittedName>
</protein>
<accession>A0A2N9L2S1</accession>
<evidence type="ECO:0000313" key="1">
    <source>
        <dbReference type="EMBL" id="SPE17588.1"/>
    </source>
</evidence>
<reference evidence="2" key="1">
    <citation type="submission" date="2018-02" db="EMBL/GenBank/DDBJ databases">
        <authorList>
            <person name="Hausmann B."/>
        </authorList>
    </citation>
    <scope>NUCLEOTIDE SEQUENCE [LARGE SCALE GENOMIC DNA]</scope>
    <source>
        <strain evidence="2">Peat soil MAG SbA5</strain>
    </source>
</reference>
<dbReference type="Proteomes" id="UP000239735">
    <property type="component" value="Unassembled WGS sequence"/>
</dbReference>
<name>A0A2N9L2S1_9BACT</name>
<evidence type="ECO:0000313" key="2">
    <source>
        <dbReference type="Proteomes" id="UP000239735"/>
    </source>
</evidence>